<evidence type="ECO:0000313" key="3">
    <source>
        <dbReference type="Proteomes" id="UP000662914"/>
    </source>
</evidence>
<gene>
    <name evidence="2" type="ORF">DSYM_03360</name>
</gene>
<proteinExistence type="predicted"/>
<dbReference type="PROSITE" id="PS51724">
    <property type="entry name" value="SPOR"/>
    <property type="match status" value="1"/>
</dbReference>
<evidence type="ECO:0000313" key="2">
    <source>
        <dbReference type="EMBL" id="BBO19637.1"/>
    </source>
</evidence>
<protein>
    <recommendedName>
        <fullName evidence="1">SPOR domain-containing protein</fullName>
    </recommendedName>
</protein>
<dbReference type="AlphaFoldDB" id="A0A809RT58"/>
<organism evidence="2 3">
    <name type="scientific">Candidatus Desulfobacillus denitrificans</name>
    <dbReference type="NCBI Taxonomy" id="2608985"/>
    <lineage>
        <taxon>Bacteria</taxon>
        <taxon>Pseudomonadati</taxon>
        <taxon>Pseudomonadota</taxon>
        <taxon>Betaproteobacteria</taxon>
        <taxon>Candidatus Desulfobacillus</taxon>
    </lineage>
</organism>
<accession>A0A809RT58</accession>
<evidence type="ECO:0000259" key="1">
    <source>
        <dbReference type="PROSITE" id="PS51724"/>
    </source>
</evidence>
<dbReference type="InterPro" id="IPR036680">
    <property type="entry name" value="SPOR-like_sf"/>
</dbReference>
<sequence length="217" mass="23570">MQVLRTVFFLLVLGNLLLFAWGQGYFGTPDGGEAERLSSQIEADKLRIVPRDAPPAKAPPPRDECRALTGLESEAADRLAELLVGRDAQLKVVRRMQNEPKSWWVFIPPLPNGAQADKKAAELSRLGIKDFYVVRESGPDQFAISLGLHKTEEGAKASLAALQKKTVKSARILVREAAGDKVAIEMRGTPEQLAKALADLPAEFSDLAKADCATAKP</sequence>
<reference evidence="2" key="1">
    <citation type="journal article" name="DNA Res.">
        <title>The physiological potential of anammox bacteria as revealed by their core genome structure.</title>
        <authorList>
            <person name="Okubo T."/>
            <person name="Toyoda A."/>
            <person name="Fukuhara K."/>
            <person name="Uchiyama I."/>
            <person name="Harigaya Y."/>
            <person name="Kuroiwa M."/>
            <person name="Suzuki T."/>
            <person name="Murakami Y."/>
            <person name="Suwa Y."/>
            <person name="Takami H."/>
        </authorList>
    </citation>
    <scope>NUCLEOTIDE SEQUENCE</scope>
    <source>
        <strain evidence="2">317325-3</strain>
    </source>
</reference>
<feature type="domain" description="SPOR" evidence="1">
    <location>
        <begin position="97"/>
        <end position="175"/>
    </location>
</feature>
<dbReference type="Proteomes" id="UP000662914">
    <property type="component" value="Chromosome"/>
</dbReference>
<name>A0A809RT58_9PROT</name>
<dbReference type="GO" id="GO:0042834">
    <property type="term" value="F:peptidoglycan binding"/>
    <property type="evidence" value="ECO:0007669"/>
    <property type="project" value="InterPro"/>
</dbReference>
<dbReference type="InterPro" id="IPR007730">
    <property type="entry name" value="SPOR-like_dom"/>
</dbReference>
<dbReference type="EMBL" id="AP021857">
    <property type="protein sequence ID" value="BBO19637.1"/>
    <property type="molecule type" value="Genomic_DNA"/>
</dbReference>
<dbReference type="SUPFAM" id="SSF110997">
    <property type="entry name" value="Sporulation related repeat"/>
    <property type="match status" value="1"/>
</dbReference>
<dbReference type="Pfam" id="PF05036">
    <property type="entry name" value="SPOR"/>
    <property type="match status" value="1"/>
</dbReference>
<dbReference type="KEGG" id="ddz:DSYM_03360"/>